<dbReference type="PANTHER" id="PTHR48098">
    <property type="entry name" value="ENTEROCHELIN ESTERASE-RELATED"/>
    <property type="match status" value="1"/>
</dbReference>
<evidence type="ECO:0000256" key="1">
    <source>
        <dbReference type="SAM" id="Phobius"/>
    </source>
</evidence>
<gene>
    <name evidence="2" type="ORF">J2S70_001498</name>
</gene>
<keyword evidence="1" id="KW-1133">Transmembrane helix</keyword>
<dbReference type="SUPFAM" id="SSF53474">
    <property type="entry name" value="alpha/beta-Hydrolases"/>
    <property type="match status" value="1"/>
</dbReference>
<keyword evidence="3" id="KW-1185">Reference proteome</keyword>
<dbReference type="Proteomes" id="UP001243212">
    <property type="component" value="Unassembled WGS sequence"/>
</dbReference>
<keyword evidence="1" id="KW-0472">Membrane</keyword>
<evidence type="ECO:0000313" key="3">
    <source>
        <dbReference type="Proteomes" id="UP001243212"/>
    </source>
</evidence>
<proteinExistence type="predicted"/>
<evidence type="ECO:0000313" key="2">
    <source>
        <dbReference type="EMBL" id="MDP9806916.1"/>
    </source>
</evidence>
<dbReference type="InterPro" id="IPR000801">
    <property type="entry name" value="Esterase-like"/>
</dbReference>
<dbReference type="EMBL" id="JAUSQX010000001">
    <property type="protein sequence ID" value="MDP9806916.1"/>
    <property type="molecule type" value="Genomic_DNA"/>
</dbReference>
<dbReference type="InterPro" id="IPR029058">
    <property type="entry name" value="AB_hydrolase_fold"/>
</dbReference>
<dbReference type="RefSeq" id="WP_307683101.1">
    <property type="nucleotide sequence ID" value="NZ_JAUSQX010000001.1"/>
</dbReference>
<protein>
    <submittedName>
        <fullName evidence="2">Enterochelin esterase-like enzyme</fullName>
    </submittedName>
</protein>
<keyword evidence="1" id="KW-0812">Transmembrane</keyword>
<organism evidence="2 3">
    <name type="scientific">Trueperella bonasi</name>
    <dbReference type="NCBI Taxonomy" id="312286"/>
    <lineage>
        <taxon>Bacteria</taxon>
        <taxon>Bacillati</taxon>
        <taxon>Actinomycetota</taxon>
        <taxon>Actinomycetes</taxon>
        <taxon>Actinomycetales</taxon>
        <taxon>Actinomycetaceae</taxon>
        <taxon>Trueperella</taxon>
    </lineage>
</organism>
<dbReference type="Gene3D" id="3.40.50.1820">
    <property type="entry name" value="alpha/beta hydrolase"/>
    <property type="match status" value="1"/>
</dbReference>
<dbReference type="PANTHER" id="PTHR48098:SF1">
    <property type="entry name" value="DIACYLGLYCEROL ACYLTRANSFERASE_MYCOLYLTRANSFERASE AG85A"/>
    <property type="match status" value="1"/>
</dbReference>
<dbReference type="Pfam" id="PF00756">
    <property type="entry name" value="Esterase"/>
    <property type="match status" value="1"/>
</dbReference>
<feature type="transmembrane region" description="Helical" evidence="1">
    <location>
        <begin position="6"/>
        <end position="28"/>
    </location>
</feature>
<feature type="transmembrane region" description="Helical" evidence="1">
    <location>
        <begin position="37"/>
        <end position="59"/>
    </location>
</feature>
<reference evidence="2 3" key="1">
    <citation type="submission" date="2023-07" db="EMBL/GenBank/DDBJ databases">
        <title>Sequencing the genomes of 1000 actinobacteria strains.</title>
        <authorList>
            <person name="Klenk H.-P."/>
        </authorList>
    </citation>
    <scope>NUCLEOTIDE SEQUENCE [LARGE SCALE GENOMIC DNA]</scope>
    <source>
        <strain evidence="2 3">DSM 17163</strain>
    </source>
</reference>
<name>A0ABT9NHN2_9ACTO</name>
<accession>A0ABT9NHN2</accession>
<dbReference type="InterPro" id="IPR050583">
    <property type="entry name" value="Mycobacterial_A85_antigen"/>
</dbReference>
<comment type="caution">
    <text evidence="2">The sequence shown here is derived from an EMBL/GenBank/DDBJ whole genome shotgun (WGS) entry which is preliminary data.</text>
</comment>
<sequence length="362" mass="38694">MDLLDGKVVAAIVGVVLLIAAGGFLVVMKPGGGKWRLLLRCMTIVTVQLFVLIAAISLINYKFAFFRTPAEIAAFIDSDAGRKVQKVVTEQLPTDAPTVDPRYQLQWEESSDEGMKSAILNGPESAIRGEMRAWVPRGYPEKNTDYNVIVLLPGTPGNAGAIGPAIGAPEAIQEAIDAGTIPPTILITSDMNFGGRSATCADLAGGYKAETWFAKDLPAAIRTNFQVTRDPTGWAVVGPSMGAYCAARLGILHPQVYGNAVWLHGIDRPLEASFPDNPAVVDAQRLSVLASQVEQTANLMLVSSLEDPGTIDAARAIVSAVPDPSRVFNDERATGGHGWVVWIEEFPDVLEWLSTNNQKDGG</sequence>